<dbReference type="GO" id="GO:0003725">
    <property type="term" value="F:double-stranded RNA binding"/>
    <property type="evidence" value="ECO:0007669"/>
    <property type="project" value="InterPro"/>
</dbReference>
<dbReference type="InterPro" id="IPR050156">
    <property type="entry name" value="TC-AMP_synthase_SUA5"/>
</dbReference>
<evidence type="ECO:0000256" key="10">
    <source>
        <dbReference type="ARBA" id="ARBA00029774"/>
    </source>
</evidence>
<evidence type="ECO:0000256" key="5">
    <source>
        <dbReference type="ARBA" id="ARBA00022679"/>
    </source>
</evidence>
<dbReference type="GO" id="GO:0008033">
    <property type="term" value="P:tRNA processing"/>
    <property type="evidence" value="ECO:0007669"/>
    <property type="project" value="UniProtKB-KW"/>
</dbReference>
<dbReference type="KEGG" id="psol:S284_02720"/>
<dbReference type="PROSITE" id="PS51163">
    <property type="entry name" value="YRDC"/>
    <property type="match status" value="1"/>
</dbReference>
<keyword evidence="7" id="KW-0548">Nucleotidyltransferase</keyword>
<dbReference type="GO" id="GO:0005524">
    <property type="term" value="F:ATP binding"/>
    <property type="evidence" value="ECO:0007669"/>
    <property type="project" value="UniProtKB-KW"/>
</dbReference>
<comment type="similarity">
    <text evidence="2">Belongs to the SUA5 family.</text>
</comment>
<feature type="domain" description="YrdC-like" evidence="12">
    <location>
        <begin position="1"/>
        <end position="181"/>
    </location>
</feature>
<evidence type="ECO:0000256" key="3">
    <source>
        <dbReference type="ARBA" id="ARBA00012584"/>
    </source>
</evidence>
<dbReference type="OrthoDB" id="397661at2"/>
<evidence type="ECO:0000313" key="13">
    <source>
        <dbReference type="EMBL" id="RMI88932.1"/>
    </source>
</evidence>
<keyword evidence="6" id="KW-0819">tRNA processing</keyword>
<keyword evidence="8" id="KW-0547">Nucleotide-binding</keyword>
<keyword evidence="5" id="KW-0808">Transferase</keyword>
<dbReference type="InterPro" id="IPR017945">
    <property type="entry name" value="DHBP_synth_RibB-like_a/b_dom"/>
</dbReference>
<organism evidence="13 14">
    <name type="scientific">Candidatus Phytoplasma solani</name>
    <dbReference type="NCBI Taxonomy" id="69896"/>
    <lineage>
        <taxon>Bacteria</taxon>
        <taxon>Bacillati</taxon>
        <taxon>Mycoplasmatota</taxon>
        <taxon>Mollicutes</taxon>
        <taxon>Acholeplasmatales</taxon>
        <taxon>Acholeplasmataceae</taxon>
        <taxon>Candidatus Phytoplasma</taxon>
        <taxon>16SrXII (Stolbur group)</taxon>
    </lineage>
</organism>
<dbReference type="GO" id="GO:0006450">
    <property type="term" value="P:regulation of translational fidelity"/>
    <property type="evidence" value="ECO:0007669"/>
    <property type="project" value="TreeGrafter"/>
</dbReference>
<dbReference type="InterPro" id="IPR006070">
    <property type="entry name" value="Sua5-like_dom"/>
</dbReference>
<dbReference type="Pfam" id="PF01300">
    <property type="entry name" value="Sua5_yciO_yrdC"/>
    <property type="match status" value="1"/>
</dbReference>
<dbReference type="GO" id="GO:0061710">
    <property type="term" value="F:L-threonylcarbamoyladenylate synthase"/>
    <property type="evidence" value="ECO:0007669"/>
    <property type="project" value="UniProtKB-EC"/>
</dbReference>
<keyword evidence="9" id="KW-0067">ATP-binding</keyword>
<proteinExistence type="inferred from homology"/>
<name>A0A421NY68_9MOLU</name>
<dbReference type="NCBIfam" id="TIGR00057">
    <property type="entry name" value="L-threonylcarbamoyladenylate synthase"/>
    <property type="match status" value="1"/>
</dbReference>
<sequence length="192" mass="21679">MNKEWALKTNSNNIIIFPTDTVYGMGVPIYDEVGLQLIYQIKKRPHNKAIVVLCANLEQAKLLVEFNKTIYKLASFFWPGPLTLILKTTTSYFQKTGKISLGIRIPKHPLALKLLNKYGPLQTTSVNINGKPPLNDYNTIYQIYHQKVKLIYPNDCLISTVSSTIVDATNSKLVILRQGTITQAEVQKIIQS</sequence>
<comment type="subcellular location">
    <subcellularLocation>
        <location evidence="1">Cytoplasm</location>
    </subcellularLocation>
</comment>
<dbReference type="AlphaFoldDB" id="A0A421NY68"/>
<dbReference type="GO" id="GO:0005737">
    <property type="term" value="C:cytoplasm"/>
    <property type="evidence" value="ECO:0007669"/>
    <property type="project" value="UniProtKB-SubCell"/>
</dbReference>
<comment type="catalytic activity">
    <reaction evidence="11">
        <text>L-threonine + hydrogencarbonate + ATP = L-threonylcarbamoyladenylate + diphosphate + H2O</text>
        <dbReference type="Rhea" id="RHEA:36407"/>
        <dbReference type="ChEBI" id="CHEBI:15377"/>
        <dbReference type="ChEBI" id="CHEBI:17544"/>
        <dbReference type="ChEBI" id="CHEBI:30616"/>
        <dbReference type="ChEBI" id="CHEBI:33019"/>
        <dbReference type="ChEBI" id="CHEBI:57926"/>
        <dbReference type="ChEBI" id="CHEBI:73682"/>
        <dbReference type="EC" id="2.7.7.87"/>
    </reaction>
</comment>
<dbReference type="PANTHER" id="PTHR17490">
    <property type="entry name" value="SUA5"/>
    <property type="match status" value="1"/>
</dbReference>
<accession>A0A421NY68</accession>
<keyword evidence="14" id="KW-1185">Reference proteome</keyword>
<evidence type="ECO:0000259" key="12">
    <source>
        <dbReference type="PROSITE" id="PS51163"/>
    </source>
</evidence>
<evidence type="ECO:0000256" key="8">
    <source>
        <dbReference type="ARBA" id="ARBA00022741"/>
    </source>
</evidence>
<dbReference type="EC" id="2.7.7.87" evidence="3"/>
<reference evidence="14" key="1">
    <citation type="submission" date="2016-11" db="EMBL/GenBank/DDBJ databases">
        <title>Genome sequence of Candidatus Phytoplasma solani strain SA-1.</title>
        <authorList>
            <person name="Haryono M."/>
            <person name="Samarzija I."/>
            <person name="Seruga Music M."/>
            <person name="Hogenhout S."/>
            <person name="Kuo C.-H."/>
        </authorList>
    </citation>
    <scope>NUCLEOTIDE SEQUENCE [LARGE SCALE GENOMIC DNA]</scope>
    <source>
        <strain evidence="14">SA-1</strain>
    </source>
</reference>
<evidence type="ECO:0000256" key="4">
    <source>
        <dbReference type="ARBA" id="ARBA00022490"/>
    </source>
</evidence>
<dbReference type="GO" id="GO:0000049">
    <property type="term" value="F:tRNA binding"/>
    <property type="evidence" value="ECO:0007669"/>
    <property type="project" value="TreeGrafter"/>
</dbReference>
<dbReference type="Proteomes" id="UP000283896">
    <property type="component" value="Unassembled WGS sequence"/>
</dbReference>
<evidence type="ECO:0000256" key="1">
    <source>
        <dbReference type="ARBA" id="ARBA00004496"/>
    </source>
</evidence>
<dbReference type="EMBL" id="MPBG01000002">
    <property type="protein sequence ID" value="RMI88932.1"/>
    <property type="molecule type" value="Genomic_DNA"/>
</dbReference>
<evidence type="ECO:0000256" key="9">
    <source>
        <dbReference type="ARBA" id="ARBA00022840"/>
    </source>
</evidence>
<evidence type="ECO:0000256" key="2">
    <source>
        <dbReference type="ARBA" id="ARBA00007663"/>
    </source>
</evidence>
<dbReference type="PANTHER" id="PTHR17490:SF16">
    <property type="entry name" value="THREONYLCARBAMOYL-AMP SYNTHASE"/>
    <property type="match status" value="1"/>
</dbReference>
<evidence type="ECO:0000256" key="7">
    <source>
        <dbReference type="ARBA" id="ARBA00022695"/>
    </source>
</evidence>
<comment type="caution">
    <text evidence="13">The sequence shown here is derived from an EMBL/GenBank/DDBJ whole genome shotgun (WGS) entry which is preliminary data.</text>
</comment>
<protein>
    <recommendedName>
        <fullName evidence="10">L-threonylcarbamoyladenylate synthase</fullName>
        <ecNumber evidence="3">2.7.7.87</ecNumber>
    </recommendedName>
    <alternativeName>
        <fullName evidence="10">L-threonylcarbamoyladenylate synthase</fullName>
    </alternativeName>
</protein>
<gene>
    <name evidence="13" type="primary">sua5</name>
    <name evidence="13" type="ORF">PSSA1_v1c1370</name>
</gene>
<dbReference type="RefSeq" id="WP_023161394.1">
    <property type="nucleotide sequence ID" value="NC_022588.1"/>
</dbReference>
<evidence type="ECO:0000256" key="6">
    <source>
        <dbReference type="ARBA" id="ARBA00022694"/>
    </source>
</evidence>
<evidence type="ECO:0000256" key="11">
    <source>
        <dbReference type="ARBA" id="ARBA00048366"/>
    </source>
</evidence>
<dbReference type="STRING" id="69896.S284_02720"/>
<keyword evidence="4" id="KW-0963">Cytoplasm</keyword>
<dbReference type="SUPFAM" id="SSF55821">
    <property type="entry name" value="YrdC/RibB"/>
    <property type="match status" value="1"/>
</dbReference>
<dbReference type="Gene3D" id="3.90.870.10">
    <property type="entry name" value="DHBP synthase"/>
    <property type="match status" value="1"/>
</dbReference>
<evidence type="ECO:0000313" key="14">
    <source>
        <dbReference type="Proteomes" id="UP000283896"/>
    </source>
</evidence>